<name>A0A9Q0VXX4_SALPP</name>
<feature type="domain" description="Smr" evidence="1">
    <location>
        <begin position="1"/>
        <end position="66"/>
    </location>
</feature>
<dbReference type="InterPro" id="IPR002625">
    <property type="entry name" value="Smr_dom"/>
</dbReference>
<organism evidence="2 3">
    <name type="scientific">Salix purpurea</name>
    <name type="common">Purple osier willow</name>
    <dbReference type="NCBI Taxonomy" id="77065"/>
    <lineage>
        <taxon>Eukaryota</taxon>
        <taxon>Viridiplantae</taxon>
        <taxon>Streptophyta</taxon>
        <taxon>Embryophyta</taxon>
        <taxon>Tracheophyta</taxon>
        <taxon>Spermatophyta</taxon>
        <taxon>Magnoliopsida</taxon>
        <taxon>eudicotyledons</taxon>
        <taxon>Gunneridae</taxon>
        <taxon>Pentapetalae</taxon>
        <taxon>rosids</taxon>
        <taxon>fabids</taxon>
        <taxon>Malpighiales</taxon>
        <taxon>Salicaceae</taxon>
        <taxon>Saliceae</taxon>
        <taxon>Salix</taxon>
    </lineage>
</organism>
<gene>
    <name evidence="2" type="ORF">OIU79_029050</name>
</gene>
<evidence type="ECO:0000313" key="3">
    <source>
        <dbReference type="Proteomes" id="UP001151532"/>
    </source>
</evidence>
<keyword evidence="3" id="KW-1185">Reference proteome</keyword>
<reference evidence="2" key="1">
    <citation type="submission" date="2022-11" db="EMBL/GenBank/DDBJ databases">
        <authorList>
            <person name="Hyden B.L."/>
            <person name="Feng K."/>
            <person name="Yates T."/>
            <person name="Jawdy S."/>
            <person name="Smart L.B."/>
            <person name="Muchero W."/>
        </authorList>
    </citation>
    <scope>NUCLEOTIDE SEQUENCE</scope>
    <source>
        <tissue evidence="2">Shoot tip</tissue>
    </source>
</reference>
<proteinExistence type="predicted"/>
<accession>A0A9Q0VXX4</accession>
<dbReference type="AlphaFoldDB" id="A0A9Q0VXX4"/>
<dbReference type="PROSITE" id="PS50828">
    <property type="entry name" value="SMR"/>
    <property type="match status" value="1"/>
</dbReference>
<sequence>MTCRKALEAGEQLPPLLGINTGHGKHKYSEKGLANVFESHLKELNAPFHEAPDKVGWFLTTKVAAESWVVASFDSILYNGYQSVSWVDYKQRVAKSTAMTTERGEKLSSIMEEKGSFKPQQRLRKITSGHYRVYMLVHSALSHAPLPPSTRLEPGEVYYLMPPHDQPFKLEVPLKLTRQGACARRKMKIVVTRQQLGLILRNSKQFQLKGIAAGFSESFKVGDRKWQPSLVTILKVQKFEKVGIFQLLIHWLRYREYRCVQAWKGQTNIEDDAG</sequence>
<reference evidence="2" key="2">
    <citation type="journal article" date="2023" name="Int. J. Mol. Sci.">
        <title>De Novo Assembly and Annotation of 11 Diverse Shrub Willow (Salix) Genomes Reveals Novel Gene Organization in Sex-Linked Regions.</title>
        <authorList>
            <person name="Hyden B."/>
            <person name="Feng K."/>
            <person name="Yates T.B."/>
            <person name="Jawdy S."/>
            <person name="Cereghino C."/>
            <person name="Smart L.B."/>
            <person name="Muchero W."/>
        </authorList>
    </citation>
    <scope>NUCLEOTIDE SEQUENCE</scope>
    <source>
        <tissue evidence="2">Shoot tip</tissue>
    </source>
</reference>
<evidence type="ECO:0000313" key="2">
    <source>
        <dbReference type="EMBL" id="KAJ6756787.1"/>
    </source>
</evidence>
<evidence type="ECO:0000259" key="1">
    <source>
        <dbReference type="PROSITE" id="PS50828"/>
    </source>
</evidence>
<comment type="caution">
    <text evidence="2">The sequence shown here is derived from an EMBL/GenBank/DDBJ whole genome shotgun (WGS) entry which is preliminary data.</text>
</comment>
<dbReference type="Proteomes" id="UP001151532">
    <property type="component" value="Chromosome 16"/>
</dbReference>
<protein>
    <submittedName>
        <fullName evidence="2">PLASTID MOVEMENT IMPAIRED PROTEIN-RELATED</fullName>
    </submittedName>
</protein>
<dbReference type="OrthoDB" id="10393212at2759"/>
<dbReference type="EMBL" id="JAPFFK010000007">
    <property type="protein sequence ID" value="KAJ6756787.1"/>
    <property type="molecule type" value="Genomic_DNA"/>
</dbReference>